<feature type="domain" description="Peptidase C1A papain C-terminal" evidence="6">
    <location>
        <begin position="114"/>
        <end position="327"/>
    </location>
</feature>
<evidence type="ECO:0000256" key="4">
    <source>
        <dbReference type="ARBA" id="ARBA00022807"/>
    </source>
</evidence>
<organism evidence="8 9">
    <name type="scientific">Acropora cervicornis</name>
    <name type="common">Staghorn coral</name>
    <dbReference type="NCBI Taxonomy" id="6130"/>
    <lineage>
        <taxon>Eukaryota</taxon>
        <taxon>Metazoa</taxon>
        <taxon>Cnidaria</taxon>
        <taxon>Anthozoa</taxon>
        <taxon>Hexacorallia</taxon>
        <taxon>Scleractinia</taxon>
        <taxon>Astrocoeniina</taxon>
        <taxon>Acroporidae</taxon>
        <taxon>Acropora</taxon>
    </lineage>
</organism>
<dbReference type="AlphaFoldDB" id="A0AAD9V5V5"/>
<evidence type="ECO:0000256" key="3">
    <source>
        <dbReference type="ARBA" id="ARBA00022801"/>
    </source>
</evidence>
<feature type="signal peptide" evidence="5">
    <location>
        <begin position="1"/>
        <end position="20"/>
    </location>
</feature>
<keyword evidence="4" id="KW-0788">Thiol protease</keyword>
<evidence type="ECO:0000259" key="6">
    <source>
        <dbReference type="SMART" id="SM00645"/>
    </source>
</evidence>
<dbReference type="InterPro" id="IPR039417">
    <property type="entry name" value="Peptidase_C1A_papain-like"/>
</dbReference>
<dbReference type="InterPro" id="IPR000668">
    <property type="entry name" value="Peptidase_C1A_C"/>
</dbReference>
<dbReference type="Gene3D" id="3.90.70.10">
    <property type="entry name" value="Cysteine proteinases"/>
    <property type="match status" value="1"/>
</dbReference>
<dbReference type="PANTHER" id="PTHR12411">
    <property type="entry name" value="CYSTEINE PROTEASE FAMILY C1-RELATED"/>
    <property type="match status" value="1"/>
</dbReference>
<dbReference type="PROSITE" id="PS00640">
    <property type="entry name" value="THIOL_PROTEASE_ASN"/>
    <property type="match status" value="1"/>
</dbReference>
<dbReference type="GO" id="GO:0008234">
    <property type="term" value="F:cysteine-type peptidase activity"/>
    <property type="evidence" value="ECO:0007669"/>
    <property type="project" value="UniProtKB-KW"/>
</dbReference>
<gene>
    <name evidence="8" type="ORF">P5673_014488</name>
</gene>
<keyword evidence="3" id="KW-0378">Hydrolase</keyword>
<accession>A0AAD9V5V5</accession>
<protein>
    <submittedName>
        <fullName evidence="8">Cathepsin L</fullName>
    </submittedName>
</protein>
<dbReference type="InterPro" id="IPR013128">
    <property type="entry name" value="Peptidase_C1A"/>
</dbReference>
<reference evidence="8" key="2">
    <citation type="journal article" date="2023" name="Science">
        <title>Genomic signatures of disease resistance in endangered staghorn corals.</title>
        <authorList>
            <person name="Vollmer S.V."/>
            <person name="Selwyn J.D."/>
            <person name="Despard B.A."/>
            <person name="Roesel C.L."/>
        </authorList>
    </citation>
    <scope>NUCLEOTIDE SEQUENCE</scope>
    <source>
        <strain evidence="8">K2</strain>
    </source>
</reference>
<reference evidence="8" key="1">
    <citation type="journal article" date="2023" name="G3 (Bethesda)">
        <title>Whole genome assembly and annotation of the endangered Caribbean coral Acropora cervicornis.</title>
        <authorList>
            <person name="Selwyn J.D."/>
            <person name="Vollmer S.V."/>
        </authorList>
    </citation>
    <scope>NUCLEOTIDE SEQUENCE</scope>
    <source>
        <strain evidence="8">K2</strain>
    </source>
</reference>
<dbReference type="CDD" id="cd02248">
    <property type="entry name" value="Peptidase_C1A"/>
    <property type="match status" value="1"/>
</dbReference>
<dbReference type="InterPro" id="IPR013201">
    <property type="entry name" value="Prot_inhib_I29"/>
</dbReference>
<dbReference type="GO" id="GO:0006508">
    <property type="term" value="P:proteolysis"/>
    <property type="evidence" value="ECO:0007669"/>
    <property type="project" value="UniProtKB-KW"/>
</dbReference>
<dbReference type="Pfam" id="PF00112">
    <property type="entry name" value="Peptidase_C1"/>
    <property type="match status" value="1"/>
</dbReference>
<dbReference type="Proteomes" id="UP001249851">
    <property type="component" value="Unassembled WGS sequence"/>
</dbReference>
<name>A0AAD9V5V5_ACRCE</name>
<feature type="domain" description="Cathepsin propeptide inhibitor" evidence="7">
    <location>
        <begin position="28"/>
        <end position="84"/>
    </location>
</feature>
<evidence type="ECO:0000313" key="8">
    <source>
        <dbReference type="EMBL" id="KAK2562232.1"/>
    </source>
</evidence>
<dbReference type="SMART" id="SM00848">
    <property type="entry name" value="Inhibitor_I29"/>
    <property type="match status" value="1"/>
</dbReference>
<comment type="similarity">
    <text evidence="1">Belongs to the peptidase C1 family.</text>
</comment>
<dbReference type="InterPro" id="IPR025661">
    <property type="entry name" value="Pept_asp_AS"/>
</dbReference>
<evidence type="ECO:0000256" key="1">
    <source>
        <dbReference type="ARBA" id="ARBA00008455"/>
    </source>
</evidence>
<dbReference type="SUPFAM" id="SSF54001">
    <property type="entry name" value="Cysteine proteinases"/>
    <property type="match status" value="1"/>
</dbReference>
<dbReference type="PRINTS" id="PR00705">
    <property type="entry name" value="PAPAIN"/>
</dbReference>
<dbReference type="FunFam" id="3.90.70.10:FF:000006">
    <property type="entry name" value="Cathepsin S"/>
    <property type="match status" value="1"/>
</dbReference>
<comment type="caution">
    <text evidence="8">The sequence shown here is derived from an EMBL/GenBank/DDBJ whole genome shotgun (WGS) entry which is preliminary data.</text>
</comment>
<keyword evidence="9" id="KW-1185">Reference proteome</keyword>
<dbReference type="Pfam" id="PF08246">
    <property type="entry name" value="Inhibitor_I29"/>
    <property type="match status" value="1"/>
</dbReference>
<dbReference type="EMBL" id="JARQWQ010000029">
    <property type="protein sequence ID" value="KAK2562232.1"/>
    <property type="molecule type" value="Genomic_DNA"/>
</dbReference>
<dbReference type="InterPro" id="IPR038765">
    <property type="entry name" value="Papain-like_cys_pep_sf"/>
</dbReference>
<sequence length="328" mass="36730">MKGFLAFVLCLVASSGYVLNFGEYDAEWMAWKSFHNKKYETQREEDARYTIWGDNLKKIQQHNSEGHSYTLAMNHFGDLTVDEYRIFVLQHRSHFSQETRREGATFLPPSGATLPATVDWRTRGYVTPVKNQGVLGESWSFSVTGSVEGQHFKKTGKLVSLSEQNLVDCSGCREFHEHEGVIDCGFKYIKRNGGIDTESGYPSPCHTFCCFLKDKVGATVTGYVDVPHGNETALQYAVATVGPISIVVNSGLQSFQFYQSGVYDDPACTSMVQDHAMLVVGYGTLQGKDYWLVKNSWGTRWGMKGYIMMSRNKDNQCGIASNASYPLV</sequence>
<keyword evidence="5" id="KW-0732">Signal</keyword>
<evidence type="ECO:0000313" key="9">
    <source>
        <dbReference type="Proteomes" id="UP001249851"/>
    </source>
</evidence>
<proteinExistence type="inferred from homology"/>
<dbReference type="SMART" id="SM00645">
    <property type="entry name" value="Pept_C1"/>
    <property type="match status" value="1"/>
</dbReference>
<feature type="chain" id="PRO_5042294496" evidence="5">
    <location>
        <begin position="21"/>
        <end position="328"/>
    </location>
</feature>
<evidence type="ECO:0000256" key="2">
    <source>
        <dbReference type="ARBA" id="ARBA00022670"/>
    </source>
</evidence>
<evidence type="ECO:0000259" key="7">
    <source>
        <dbReference type="SMART" id="SM00848"/>
    </source>
</evidence>
<keyword evidence="2" id="KW-0645">Protease</keyword>
<evidence type="ECO:0000256" key="5">
    <source>
        <dbReference type="SAM" id="SignalP"/>
    </source>
</evidence>